<gene>
    <name evidence="1" type="ORF">MLD38_015102</name>
</gene>
<accession>A0ACB9REW9</accession>
<protein>
    <submittedName>
        <fullName evidence="1">Uncharacterized protein</fullName>
    </submittedName>
</protein>
<reference evidence="2" key="1">
    <citation type="journal article" date="2023" name="Front. Plant Sci.">
        <title>Chromosomal-level genome assembly of Melastoma candidum provides insights into trichome evolution.</title>
        <authorList>
            <person name="Zhong Y."/>
            <person name="Wu W."/>
            <person name="Sun C."/>
            <person name="Zou P."/>
            <person name="Liu Y."/>
            <person name="Dai S."/>
            <person name="Zhou R."/>
        </authorList>
    </citation>
    <scope>NUCLEOTIDE SEQUENCE [LARGE SCALE GENOMIC DNA]</scope>
</reference>
<evidence type="ECO:0000313" key="1">
    <source>
        <dbReference type="EMBL" id="KAI4377488.1"/>
    </source>
</evidence>
<dbReference type="EMBL" id="CM042883">
    <property type="protein sequence ID" value="KAI4377488.1"/>
    <property type="molecule type" value="Genomic_DNA"/>
</dbReference>
<sequence length="1695" mass="185415">MIPVASPSSYCGLATPNPLLFSRRHPFRVYRRRRIKPIPFRHVSLVLCHRPLPLPSALSLSVASLSAAVLAVSAYYYNDRSRDSHKKKRRKEAYGKRSVEWILYSSPTPFNRFVFRRCPSVSFHGDADEKLVTEDRHFVRVDSGVVGSLVEDEVEYEEDGDELEYQRVCIGTGDGGVVSIDWPESLDLREEKALDTTVVVVPGTTEGSMDLRVRGFVREALRHGFFPVVVNPRGCASSPITTARLFTAADSDDISTAIQFISKARPWTTLMAVGWGFGANVLTKYLAEVGERTPLTAATCVNNPFDLEEATRSSPYNVAIDEELAGGLVDILRANKELFQGKTKGFDVEKALDAKSVREFEQAISMVSYGFDAIEDFYSTSSTRDLVGYVKIPVLFIQNDDGTVPMFSIPRSSIAENPYTSLLICSSFPSGFAAYKQPALSWFRNLIIEWLMAVELGLLKGRHPLLKDVDVTINPVKGLSFLESRGSSRNNKSNKLLELTQVNSFNGYAVNGAEIVQNVTAAGNAFRNSQGKRRKLEGEYGDLPKEMDGSVLKTDFAEGESLASDERGQVLQSARVVMNMLDVTMPGTLTADKKQKVLTAVSQGETIMKAFQDAVPDDVRDKLTNAVSVIVKTHGSNLKLDGILDTNTIPKLKLKPTIQKYDDVAVGTHSSEQNGQNSEKWDAQDGSSDQETPKDNDGRSVESEPQSLENLVRDYGDNISKDSNDAGSNHEIVEYPLERPVHIASETNGKSERYVDDEIVDARLGVDFSGSSVRDSLKIEEESGDSFIEQSKITLENKEDESQSSSTLSEILPVEKGSEDDLRKENKGSLTVMDHPSSNISDVGTPSFSVSHALDALTGMDDSTQVAVNSVFGVLEEMIVQLEESSDDVDKAGNELNNMDMQSPSRLNDATLGKNLGNWDGGSQKLDLPDHQEITSGPHNYGADKERTQPSSDGAPSAEAGNLTLQKHQPDVQLVNQKVLSHNIPTYQTTIPYQKLIHNGYMQRCLLSLVRDQMRQNISKGALPLDYHPEEGQWKLVEEPKSDVHSGSNIIGKDTGRSYMYSFHPKTYRNDDIVEPSYVIVDYDKPQDPAEESMVMDKVDKSKDPSYSESHEIVLFVKKMIQDCLEIEVGRRRSTEDLEEVWPYLAGDFELVAAAVSTVVGQETVSLNTDEIYYQTCQGTRKNGILRGERLILAISDAVRGTVYLKQILPIGVIVGSCLAALRKHFEVTTHESEDFEVGGASLAEVNDLGLPVSQSEKCLDMESNDNGKGVVGVVAAALGTSALLAQQQVSNGGDDNAKSSSQSSSGGGTTMKEAVKLDETSFEKDSSNIMVSLAEKAMSVAGPVVPTKEDGELDQDKLVALLADIGQKGGMLKLVGKLALLWGGLRGAMSLTDRLISFLHIAERPLIQRMIAFVAMVLVLWSPVVVPLLPTLVLSGMSNGSAKFAELACIIGIYIALMMLVMLWGKRIRGYEKPLQQYGLDLTAPGKAQDFLKGFVVGALLVYSVQYANYLLGFVSFSRPAGLYLPSLDSIALLKVFGEVVVSVCRAIATATSVALVEELLFRSWLPEEIAADLGYHQGIIWSGLAYALFQRSPWAIPGLWLLSFGLAGLRDHKGGSLTSPIGVHTGIMVTSFILQAGGLVTNNSNLPLWMTGTHPFQPFSGVVGLAFSLVFAVLLYPRNPLYKKDDSAEQPAS</sequence>
<keyword evidence="2" id="KW-1185">Reference proteome</keyword>
<evidence type="ECO:0000313" key="2">
    <source>
        <dbReference type="Proteomes" id="UP001057402"/>
    </source>
</evidence>
<organism evidence="1 2">
    <name type="scientific">Melastoma candidum</name>
    <dbReference type="NCBI Taxonomy" id="119954"/>
    <lineage>
        <taxon>Eukaryota</taxon>
        <taxon>Viridiplantae</taxon>
        <taxon>Streptophyta</taxon>
        <taxon>Embryophyta</taxon>
        <taxon>Tracheophyta</taxon>
        <taxon>Spermatophyta</taxon>
        <taxon>Magnoliopsida</taxon>
        <taxon>eudicotyledons</taxon>
        <taxon>Gunneridae</taxon>
        <taxon>Pentapetalae</taxon>
        <taxon>rosids</taxon>
        <taxon>malvids</taxon>
        <taxon>Myrtales</taxon>
        <taxon>Melastomataceae</taxon>
        <taxon>Melastomatoideae</taxon>
        <taxon>Melastomateae</taxon>
        <taxon>Melastoma</taxon>
    </lineage>
</organism>
<dbReference type="Proteomes" id="UP001057402">
    <property type="component" value="Chromosome 4"/>
</dbReference>
<name>A0ACB9REW9_9MYRT</name>
<proteinExistence type="predicted"/>
<comment type="caution">
    <text evidence="1">The sequence shown here is derived from an EMBL/GenBank/DDBJ whole genome shotgun (WGS) entry which is preliminary data.</text>
</comment>